<comment type="caution">
    <text evidence="1">The sequence shown here is derived from an EMBL/GenBank/DDBJ whole genome shotgun (WGS) entry which is preliminary data.</text>
</comment>
<proteinExistence type="predicted"/>
<evidence type="ECO:0000313" key="1">
    <source>
        <dbReference type="EMBL" id="EHH67779.1"/>
    </source>
</evidence>
<name>G6XKI3_9PROT</name>
<dbReference type="STRING" id="1088869.GMO_19990"/>
<reference evidence="1 2" key="1">
    <citation type="submission" date="2011-10" db="EMBL/GenBank/DDBJ databases">
        <title>Genome sequence of Gluconobacter morbifer G707, isolated from Drosophila gut.</title>
        <authorList>
            <person name="Lee W.-J."/>
            <person name="Kim E.-K."/>
        </authorList>
    </citation>
    <scope>NUCLEOTIDE SEQUENCE [LARGE SCALE GENOMIC DNA]</scope>
    <source>
        <strain evidence="1 2">G707</strain>
    </source>
</reference>
<sequence>MGRLPADWAIRIEREAGQNWRVWMQPPGREGQWSAGHDVLIDAMEDVWRAVR</sequence>
<organism evidence="1 2">
    <name type="scientific">Gluconobacter morbifer G707</name>
    <dbReference type="NCBI Taxonomy" id="1088869"/>
    <lineage>
        <taxon>Bacteria</taxon>
        <taxon>Pseudomonadati</taxon>
        <taxon>Pseudomonadota</taxon>
        <taxon>Alphaproteobacteria</taxon>
        <taxon>Acetobacterales</taxon>
        <taxon>Acetobacteraceae</taxon>
        <taxon>Gluconobacter</taxon>
    </lineage>
</organism>
<dbReference type="AlphaFoldDB" id="G6XKI3"/>
<keyword evidence="2" id="KW-1185">Reference proteome</keyword>
<dbReference type="PATRIC" id="fig|1088869.3.peg.1994"/>
<dbReference type="Proteomes" id="UP000004949">
    <property type="component" value="Unassembled WGS sequence"/>
</dbReference>
<protein>
    <submittedName>
        <fullName evidence="1">Uncharacterized protein</fullName>
    </submittedName>
</protein>
<evidence type="ECO:0000313" key="2">
    <source>
        <dbReference type="Proteomes" id="UP000004949"/>
    </source>
</evidence>
<dbReference type="EMBL" id="AGQV01000006">
    <property type="protein sequence ID" value="EHH67779.1"/>
    <property type="molecule type" value="Genomic_DNA"/>
</dbReference>
<gene>
    <name evidence="1" type="ORF">GMO_19990</name>
</gene>
<accession>G6XKI3</accession>